<comment type="similarity">
    <text evidence="1">Belongs to the ABI family.</text>
</comment>
<dbReference type="AlphaFoldDB" id="A0AAW1JPH6"/>
<evidence type="ECO:0000313" key="4">
    <source>
        <dbReference type="Proteomes" id="UP001443914"/>
    </source>
</evidence>
<proteinExistence type="inferred from homology"/>
<dbReference type="InterPro" id="IPR028457">
    <property type="entry name" value="ABI"/>
</dbReference>
<comment type="caution">
    <text evidence="3">The sequence shown here is derived from an EMBL/GenBank/DDBJ whole genome shotgun (WGS) entry which is preliminary data.</text>
</comment>
<gene>
    <name evidence="3" type="ORF">RND81_07G097600</name>
</gene>
<keyword evidence="4" id="KW-1185">Reference proteome</keyword>
<evidence type="ECO:0008006" key="5">
    <source>
        <dbReference type="Google" id="ProtNLM"/>
    </source>
</evidence>
<evidence type="ECO:0000256" key="2">
    <source>
        <dbReference type="ARBA" id="ARBA00025223"/>
    </source>
</evidence>
<organism evidence="3 4">
    <name type="scientific">Saponaria officinalis</name>
    <name type="common">Common soapwort</name>
    <name type="synonym">Lychnis saponaria</name>
    <dbReference type="NCBI Taxonomy" id="3572"/>
    <lineage>
        <taxon>Eukaryota</taxon>
        <taxon>Viridiplantae</taxon>
        <taxon>Streptophyta</taxon>
        <taxon>Embryophyta</taxon>
        <taxon>Tracheophyta</taxon>
        <taxon>Spermatophyta</taxon>
        <taxon>Magnoliopsida</taxon>
        <taxon>eudicotyledons</taxon>
        <taxon>Gunneridae</taxon>
        <taxon>Pentapetalae</taxon>
        <taxon>Caryophyllales</taxon>
        <taxon>Caryophyllaceae</taxon>
        <taxon>Caryophylleae</taxon>
        <taxon>Saponaria</taxon>
    </lineage>
</organism>
<evidence type="ECO:0000313" key="3">
    <source>
        <dbReference type="EMBL" id="KAK9705994.1"/>
    </source>
</evidence>
<reference evidence="3" key="1">
    <citation type="submission" date="2024-03" db="EMBL/GenBank/DDBJ databases">
        <title>WGS assembly of Saponaria officinalis var. Norfolk2.</title>
        <authorList>
            <person name="Jenkins J."/>
            <person name="Shu S."/>
            <person name="Grimwood J."/>
            <person name="Barry K."/>
            <person name="Goodstein D."/>
            <person name="Schmutz J."/>
            <person name="Leebens-Mack J."/>
            <person name="Osbourn A."/>
        </authorList>
    </citation>
    <scope>NUCLEOTIDE SEQUENCE [LARGE SCALE GENOMIC DNA]</scope>
    <source>
        <strain evidence="3">JIC</strain>
    </source>
</reference>
<dbReference type="Proteomes" id="UP001443914">
    <property type="component" value="Unassembled WGS sequence"/>
</dbReference>
<sequence>MLNVGLLHANNGGSLVESSQDALTFFKSLKELKDLRSQIHEAADYCERSFLNSEDKANVLDNTREYLCRAVVTVVDHLGCVSANLNRRIENTDRVAETELQINCLKQKLDSCDQYNHNFTLTRTRWSADFPRYYSRYISPPSNSSRNEVSLLLRANTHPNETSKYEFKADEDMPLFMYTSPKKICFDFNPKSPLDPEVKDLKIMPVNDGLLVAPKLIRNPSFHFQENRKPSGIKRLMKSMNEKEITSLIRRRKWEPSRFLKLKF</sequence>
<comment type="function">
    <text evidence="2">Involved in regulation of actin and microtubule organization. Part of a WAVE complex that activates the Arp2/3 complex.</text>
</comment>
<evidence type="ECO:0000256" key="1">
    <source>
        <dbReference type="ARBA" id="ARBA00010020"/>
    </source>
</evidence>
<accession>A0AAW1JPH6</accession>
<dbReference type="EMBL" id="JBDFQZ010000007">
    <property type="protein sequence ID" value="KAK9705994.1"/>
    <property type="molecule type" value="Genomic_DNA"/>
</dbReference>
<dbReference type="PANTHER" id="PTHR10460">
    <property type="entry name" value="ABL INTERACTOR FAMILY MEMBER"/>
    <property type="match status" value="1"/>
</dbReference>
<dbReference type="PANTHER" id="PTHR10460:SF11">
    <property type="entry name" value="PROTEIN ABIL5-RELATED"/>
    <property type="match status" value="1"/>
</dbReference>
<protein>
    <recommendedName>
        <fullName evidence="5">Protein ABIL5</fullName>
    </recommendedName>
</protein>
<name>A0AAW1JPH6_SAPOF</name>
<dbReference type="Gene3D" id="6.10.140.1620">
    <property type="match status" value="1"/>
</dbReference>